<sequence>MSKRKETAEPNEEDDLPYAKRSSLVPNKTQNVTYDFNKKTVEHYPSRLLELNRQFTSTIEAQFSNEPYSIFVTNCLDYVKKYFQYEEELLKYSPWLMTRLKQQRRFVESVQETINLYEALACNDFERLFNKSSSIDVTSSTSVPTVPSSVTTTSVLPLDFNPLPIFTTSQQITKQTTADASKPSLNTNTMPETSTLLNDSNKDRVKSSGRSFDLLEKSKQQQETLSTISSTPISSVADKNVRNDFQAFPTFQFTSSPFLFQQPSSTTNTTITQSPLFNSPSKTTTSSMLSTSTSPTISESSLLNSKTSSVVSPTTTTLKDSPFKFGGTFPSSVSSSTYPTMTTPALTSNYNFRNDNKNSFLSPLPFTFAPPTMIAKPNEQTTEENNEEEASEPPQPEQIEYEKDAKISYKCRMAVKKGDRLIKRGQVQLHVKEIVEETSTKRQMIIRSDDSLGRLFLNIQWTKKVEVKKNSTKDITFFCMLNPEMPEIPANEVVIIILRFDNETERNEAYDKLQSERT</sequence>
<dbReference type="Proteomes" id="UP000677228">
    <property type="component" value="Unassembled WGS sequence"/>
</dbReference>
<gene>
    <name evidence="2" type="ORF">OVA965_LOCUS5163</name>
    <name evidence="3" type="ORF">TMI583_LOCUS5161</name>
</gene>
<evidence type="ECO:0008006" key="5">
    <source>
        <dbReference type="Google" id="ProtNLM"/>
    </source>
</evidence>
<feature type="region of interest" description="Disordered" evidence="1">
    <location>
        <begin position="264"/>
        <end position="316"/>
    </location>
</feature>
<feature type="region of interest" description="Disordered" evidence="1">
    <location>
        <begin position="378"/>
        <end position="402"/>
    </location>
</feature>
<feature type="compositionally biased region" description="Acidic residues" evidence="1">
    <location>
        <begin position="381"/>
        <end position="391"/>
    </location>
</feature>
<comment type="caution">
    <text evidence="2">The sequence shown here is derived from an EMBL/GenBank/DDBJ whole genome shotgun (WGS) entry which is preliminary data.</text>
</comment>
<protein>
    <recommendedName>
        <fullName evidence="5">RanBD1 domain-containing protein</fullName>
    </recommendedName>
</protein>
<proteinExistence type="predicted"/>
<feature type="compositionally biased region" description="Polar residues" evidence="1">
    <location>
        <begin position="264"/>
        <end position="278"/>
    </location>
</feature>
<name>A0A8S2D107_9BILA</name>
<dbReference type="SUPFAM" id="SSF50729">
    <property type="entry name" value="PH domain-like"/>
    <property type="match status" value="1"/>
</dbReference>
<feature type="compositionally biased region" description="Polar residues" evidence="1">
    <location>
        <begin position="175"/>
        <end position="199"/>
    </location>
</feature>
<evidence type="ECO:0000313" key="2">
    <source>
        <dbReference type="EMBL" id="CAF0811335.1"/>
    </source>
</evidence>
<organism evidence="2 4">
    <name type="scientific">Didymodactylos carnosus</name>
    <dbReference type="NCBI Taxonomy" id="1234261"/>
    <lineage>
        <taxon>Eukaryota</taxon>
        <taxon>Metazoa</taxon>
        <taxon>Spiralia</taxon>
        <taxon>Gnathifera</taxon>
        <taxon>Rotifera</taxon>
        <taxon>Eurotatoria</taxon>
        <taxon>Bdelloidea</taxon>
        <taxon>Philodinida</taxon>
        <taxon>Philodinidae</taxon>
        <taxon>Didymodactylos</taxon>
    </lineage>
</organism>
<dbReference type="Proteomes" id="UP000682733">
    <property type="component" value="Unassembled WGS sequence"/>
</dbReference>
<dbReference type="AlphaFoldDB" id="A0A8S2D107"/>
<evidence type="ECO:0000313" key="4">
    <source>
        <dbReference type="Proteomes" id="UP000677228"/>
    </source>
</evidence>
<reference evidence="2" key="1">
    <citation type="submission" date="2021-02" db="EMBL/GenBank/DDBJ databases">
        <authorList>
            <person name="Nowell W R."/>
        </authorList>
    </citation>
    <scope>NUCLEOTIDE SEQUENCE</scope>
</reference>
<dbReference type="Gene3D" id="2.30.29.30">
    <property type="entry name" value="Pleckstrin-homology domain (PH domain)/Phosphotyrosine-binding domain (PTB)"/>
    <property type="match status" value="1"/>
</dbReference>
<evidence type="ECO:0000256" key="1">
    <source>
        <dbReference type="SAM" id="MobiDB-lite"/>
    </source>
</evidence>
<evidence type="ECO:0000313" key="3">
    <source>
        <dbReference type="EMBL" id="CAF3595183.1"/>
    </source>
</evidence>
<dbReference type="EMBL" id="CAJNOK010001424">
    <property type="protein sequence ID" value="CAF0811335.1"/>
    <property type="molecule type" value="Genomic_DNA"/>
</dbReference>
<dbReference type="InterPro" id="IPR011993">
    <property type="entry name" value="PH-like_dom_sf"/>
</dbReference>
<feature type="region of interest" description="Disordered" evidence="1">
    <location>
        <begin position="175"/>
        <end position="228"/>
    </location>
</feature>
<dbReference type="EMBL" id="CAJOBA010001424">
    <property type="protein sequence ID" value="CAF3595183.1"/>
    <property type="molecule type" value="Genomic_DNA"/>
</dbReference>
<feature type="compositionally biased region" description="Low complexity" evidence="1">
    <location>
        <begin position="279"/>
        <end position="316"/>
    </location>
</feature>
<accession>A0A8S2D107</accession>
<feature type="region of interest" description="Disordered" evidence="1">
    <location>
        <begin position="1"/>
        <end position="22"/>
    </location>
</feature>